<dbReference type="EMBL" id="WIGN01000018">
    <property type="protein sequence ID" value="KAF6818008.1"/>
    <property type="molecule type" value="Genomic_DNA"/>
</dbReference>
<feature type="region of interest" description="Disordered" evidence="1">
    <location>
        <begin position="87"/>
        <end position="108"/>
    </location>
</feature>
<organism evidence="2 3">
    <name type="scientific">Colletotrichum sojae</name>
    <dbReference type="NCBI Taxonomy" id="2175907"/>
    <lineage>
        <taxon>Eukaryota</taxon>
        <taxon>Fungi</taxon>
        <taxon>Dikarya</taxon>
        <taxon>Ascomycota</taxon>
        <taxon>Pezizomycotina</taxon>
        <taxon>Sordariomycetes</taxon>
        <taxon>Hypocreomycetidae</taxon>
        <taxon>Glomerellales</taxon>
        <taxon>Glomerellaceae</taxon>
        <taxon>Colletotrichum</taxon>
        <taxon>Colletotrichum orchidearum species complex</taxon>
    </lineage>
</organism>
<comment type="caution">
    <text evidence="2">The sequence shown here is derived from an EMBL/GenBank/DDBJ whole genome shotgun (WGS) entry which is preliminary data.</text>
</comment>
<name>A0A8H6JS54_9PEZI</name>
<gene>
    <name evidence="2" type="ORF">CSOJ01_02145</name>
</gene>
<evidence type="ECO:0000313" key="2">
    <source>
        <dbReference type="EMBL" id="KAF6818008.1"/>
    </source>
</evidence>
<keyword evidence="3" id="KW-1185">Reference proteome</keyword>
<evidence type="ECO:0000313" key="3">
    <source>
        <dbReference type="Proteomes" id="UP000652219"/>
    </source>
</evidence>
<feature type="region of interest" description="Disordered" evidence="1">
    <location>
        <begin position="1"/>
        <end position="42"/>
    </location>
</feature>
<sequence>METGPRAGETSGTLEAARRTQKARRQAGPSSNGRLAKADDTVLRGSESGLIYDHRNTYEAFYDTLPGHRHPTQQNGRPDAYITQHTTRSLASPPPSETACPRASPNGDPVAARCSLSVTWRRRMALPVDDGIAWPPWIMAPAGPRALRHSSQPDLPRPTLRSLPVAVVLLVFHRLRPTSFPTH</sequence>
<dbReference type="Proteomes" id="UP000652219">
    <property type="component" value="Unassembled WGS sequence"/>
</dbReference>
<accession>A0A8H6JS54</accession>
<dbReference type="AlphaFoldDB" id="A0A8H6JS54"/>
<protein>
    <submittedName>
        <fullName evidence="2">Uncharacterized protein</fullName>
    </submittedName>
</protein>
<proteinExistence type="predicted"/>
<reference evidence="2 3" key="1">
    <citation type="journal article" date="2020" name="Phytopathology">
        <title>Genome Sequence Resources of Colletotrichum truncatum, C. plurivorum, C. musicola, and C. sojae: Four Species Pathogenic to Soybean (Glycine max).</title>
        <authorList>
            <person name="Rogerio F."/>
            <person name="Boufleur T.R."/>
            <person name="Ciampi-Guillardi M."/>
            <person name="Sukno S.A."/>
            <person name="Thon M.R."/>
            <person name="Massola Junior N.S."/>
            <person name="Baroncelli R."/>
        </authorList>
    </citation>
    <scope>NUCLEOTIDE SEQUENCE [LARGE SCALE GENOMIC DNA]</scope>
    <source>
        <strain evidence="2 3">LFN0009</strain>
    </source>
</reference>
<evidence type="ECO:0000256" key="1">
    <source>
        <dbReference type="SAM" id="MobiDB-lite"/>
    </source>
</evidence>